<proteinExistence type="predicted"/>
<organism evidence="1 2">
    <name type="scientific">Treponema primitia (strain ATCC BAA-887 / DSM 12427 / ZAS-2)</name>
    <dbReference type="NCBI Taxonomy" id="545694"/>
    <lineage>
        <taxon>Bacteria</taxon>
        <taxon>Pseudomonadati</taxon>
        <taxon>Spirochaetota</taxon>
        <taxon>Spirochaetia</taxon>
        <taxon>Spirochaetales</taxon>
        <taxon>Treponemataceae</taxon>
        <taxon>Treponema</taxon>
    </lineage>
</organism>
<accession>F5YM48</accession>
<dbReference type="RefSeq" id="WP_015709557.1">
    <property type="nucleotide sequence ID" value="NC_015578.1"/>
</dbReference>
<dbReference type="Proteomes" id="UP000009223">
    <property type="component" value="Chromosome"/>
</dbReference>
<keyword evidence="2" id="KW-1185">Reference proteome</keyword>
<protein>
    <recommendedName>
        <fullName evidence="3">Toxin-antitoxin system, toxin component, RelE family</fullName>
    </recommendedName>
</protein>
<dbReference type="EMBL" id="CP001843">
    <property type="protein sequence ID" value="AEF84600.1"/>
    <property type="molecule type" value="Genomic_DNA"/>
</dbReference>
<dbReference type="InterPro" id="IPR009241">
    <property type="entry name" value="HigB-like"/>
</dbReference>
<sequence length="125" mass="15015">MDKDNCTIYIEPFYSIEWYYDQKGNSQAYDYFLSTTQEQKRKFLILVKKIGDFGKIYNKTKFTYEGDKIYAFKPQPDRYLSFFTTEKKIIVTNAFWKKTQKMPTNEKNLAIKYLNEYNSRNPGGK</sequence>
<name>F5YM48_TREPZ</name>
<dbReference type="AlphaFoldDB" id="F5YM48"/>
<evidence type="ECO:0000313" key="2">
    <source>
        <dbReference type="Proteomes" id="UP000009223"/>
    </source>
</evidence>
<dbReference type="KEGG" id="tpi:TREPR_0458"/>
<reference evidence="2" key="1">
    <citation type="submission" date="2009-12" db="EMBL/GenBank/DDBJ databases">
        <title>Complete sequence of Treponema primitia strain ZAS-2.</title>
        <authorList>
            <person name="Tetu S.G."/>
            <person name="Matson E."/>
            <person name="Ren Q."/>
            <person name="Seshadri R."/>
            <person name="Elbourne L."/>
            <person name="Hassan K.A."/>
            <person name="Durkin A."/>
            <person name="Radune D."/>
            <person name="Mohamoud Y."/>
            <person name="Shay R."/>
            <person name="Jin S."/>
            <person name="Zhang X."/>
            <person name="Lucey K."/>
            <person name="Ballor N.R."/>
            <person name="Ottesen E."/>
            <person name="Rosenthal R."/>
            <person name="Allen A."/>
            <person name="Leadbetter J.R."/>
            <person name="Paulsen I.T."/>
        </authorList>
    </citation>
    <scope>NUCLEOTIDE SEQUENCE [LARGE SCALE GENOMIC DNA]</scope>
    <source>
        <strain evidence="2">ATCC BAA-887 / DSM 12427 / ZAS-2</strain>
    </source>
</reference>
<dbReference type="Pfam" id="PF05973">
    <property type="entry name" value="Gp49"/>
    <property type="match status" value="1"/>
</dbReference>
<dbReference type="STRING" id="545694.TREPR_0458"/>
<dbReference type="eggNOG" id="ENOG5033020">
    <property type="taxonomic scope" value="Bacteria"/>
</dbReference>
<gene>
    <name evidence="1" type="ordered locus">TREPR_0458</name>
</gene>
<dbReference type="HOGENOM" id="CLU_1989870_0_0_12"/>
<evidence type="ECO:0000313" key="1">
    <source>
        <dbReference type="EMBL" id="AEF84600.1"/>
    </source>
</evidence>
<reference evidence="1 2" key="2">
    <citation type="journal article" date="2011" name="ISME J.">
        <title>RNA-seq reveals cooperative metabolic interactions between two termite-gut spirochete species in co-culture.</title>
        <authorList>
            <person name="Rosenthal A.Z."/>
            <person name="Matson E.G."/>
            <person name="Eldar A."/>
            <person name="Leadbetter J.R."/>
        </authorList>
    </citation>
    <scope>NUCLEOTIDE SEQUENCE [LARGE SCALE GENOMIC DNA]</scope>
    <source>
        <strain evidence="2">ATCC BAA-887 / DSM 12427 / ZAS-2</strain>
    </source>
</reference>
<dbReference type="OrthoDB" id="9789104at2"/>
<evidence type="ECO:0008006" key="3">
    <source>
        <dbReference type="Google" id="ProtNLM"/>
    </source>
</evidence>